<dbReference type="InterPro" id="IPR019010">
    <property type="entry name" value="eIF3e_N"/>
</dbReference>
<dbReference type="InterPro" id="IPR016650">
    <property type="entry name" value="eIF3e"/>
</dbReference>
<dbReference type="CDD" id="cd21378">
    <property type="entry name" value="eIF3E"/>
    <property type="match status" value="1"/>
</dbReference>
<dbReference type="GO" id="GO:0033290">
    <property type="term" value="C:eukaryotic 48S preinitiation complex"/>
    <property type="evidence" value="ECO:0007669"/>
    <property type="project" value="UniProtKB-UniRule"/>
</dbReference>
<dbReference type="PANTHER" id="PTHR10317">
    <property type="entry name" value="EUKARYOTIC TRANSLATION INITIATION FACTOR 3 SUBUNIT E"/>
    <property type="match status" value="1"/>
</dbReference>
<name>A0AAW1T6W1_9CHLO</name>
<dbReference type="Pfam" id="PF09440">
    <property type="entry name" value="eIF3_N"/>
    <property type="match status" value="1"/>
</dbReference>
<evidence type="ECO:0000259" key="6">
    <source>
        <dbReference type="PROSITE" id="PS50250"/>
    </source>
</evidence>
<dbReference type="PROSITE" id="PS50250">
    <property type="entry name" value="PCI"/>
    <property type="match status" value="1"/>
</dbReference>
<dbReference type="Pfam" id="PF01399">
    <property type="entry name" value="PCI"/>
    <property type="match status" value="1"/>
</dbReference>
<keyword evidence="1 4" id="KW-0963">Cytoplasm</keyword>
<dbReference type="GO" id="GO:0003743">
    <property type="term" value="F:translation initiation factor activity"/>
    <property type="evidence" value="ECO:0007669"/>
    <property type="project" value="UniProtKB-UniRule"/>
</dbReference>
<evidence type="ECO:0000313" key="8">
    <source>
        <dbReference type="Proteomes" id="UP001485043"/>
    </source>
</evidence>
<comment type="subunit">
    <text evidence="4 5">Component of the eukaryotic translation initiation factor 3 (eIF-3) complex.</text>
</comment>
<keyword evidence="2 4" id="KW-0396">Initiation factor</keyword>
<protein>
    <recommendedName>
        <fullName evidence="4 5">Eukaryotic translation initiation factor 3 subunit E</fullName>
        <shortName evidence="4">eIF3e</shortName>
    </recommendedName>
    <alternativeName>
        <fullName evidence="4">Eukaryotic translation initiation factor 3 subunit 6</fullName>
    </alternativeName>
</protein>
<comment type="function">
    <text evidence="4">Component of the eukaryotic translation initiation factor 3 (eIF-3) complex, which is involved in protein synthesis of a specialized repertoire of mRNAs and, together with other initiation factors, stimulates binding of mRNA and methionyl-tRNAi to the 40S ribosome. The eIF-3 complex specifically targets and initiates translation of a subset of mRNAs involved in cell proliferation.</text>
</comment>
<sequence length="425" mass="49639">MTTHDLTRQLSKFLDRHLVFPLLEFLSEKGKEAQIYDEADIQKAKLDLLQKTNMVDYTVEIYQSLYNVETIPSEMKSWRDDVVSRLRTLKEQAASVVQFLSNEGLVKQLRQDKAHNLQFLEENFQIGPAQIDALYHFAKFQFDCGNYTASAEYLYHYRTLGTNTERNISALWGKLASEILQQNWETAQEDLNKLKDILDSNSFAPALEQLQQRTWLLHWALYVFFNHENGRNNLIDLFFQDRYLNALQTTSQHLLRYLAVAVVINKRRRNVLKDLIRIIEQESYEYSDPITQFLECLFIKYDFEGAQQKLLECEEVIDNDFFLTACKAEFVENARLFIFETYCRIHQCIDLQMLSEKLNMDEEAAEKWIVNLIRNARLNAKIDSKARTVVMGMTFPSPYEHLVDKAKGLSTRTFSLANAVAGVAR</sequence>
<evidence type="ECO:0000256" key="2">
    <source>
        <dbReference type="ARBA" id="ARBA00022540"/>
    </source>
</evidence>
<proteinExistence type="inferred from homology"/>
<keyword evidence="8" id="KW-1185">Reference proteome</keyword>
<dbReference type="SUPFAM" id="SSF46785">
    <property type="entry name" value="Winged helix' DNA-binding domain"/>
    <property type="match status" value="1"/>
</dbReference>
<dbReference type="InterPro" id="IPR000717">
    <property type="entry name" value="PCI_dom"/>
</dbReference>
<dbReference type="InterPro" id="IPR036390">
    <property type="entry name" value="WH_DNA-bd_sf"/>
</dbReference>
<dbReference type="SMART" id="SM01186">
    <property type="entry name" value="eIF3_N"/>
    <property type="match status" value="1"/>
</dbReference>
<dbReference type="GO" id="GO:0016282">
    <property type="term" value="C:eukaryotic 43S preinitiation complex"/>
    <property type="evidence" value="ECO:0007669"/>
    <property type="project" value="UniProtKB-UniRule"/>
</dbReference>
<comment type="similarity">
    <text evidence="4 5">Belongs to the eIF-3 subunit E family.</text>
</comment>
<feature type="domain" description="PCI" evidence="6">
    <location>
        <begin position="223"/>
        <end position="396"/>
    </location>
</feature>
<evidence type="ECO:0000313" key="7">
    <source>
        <dbReference type="EMBL" id="KAK9864583.1"/>
    </source>
</evidence>
<dbReference type="PIRSF" id="PIRSF016255">
    <property type="entry name" value="eIF3e_su6"/>
    <property type="match status" value="1"/>
</dbReference>
<reference evidence="7 8" key="1">
    <citation type="journal article" date="2024" name="Nat. Commun.">
        <title>Phylogenomics reveals the evolutionary origins of lichenization in chlorophyte algae.</title>
        <authorList>
            <person name="Puginier C."/>
            <person name="Libourel C."/>
            <person name="Otte J."/>
            <person name="Skaloud P."/>
            <person name="Haon M."/>
            <person name="Grisel S."/>
            <person name="Petersen M."/>
            <person name="Berrin J.G."/>
            <person name="Delaux P.M."/>
            <person name="Dal Grande F."/>
            <person name="Keller J."/>
        </authorList>
    </citation>
    <scope>NUCLEOTIDE SEQUENCE [LARGE SCALE GENOMIC DNA]</scope>
    <source>
        <strain evidence="7 8">SAG 2523</strain>
    </source>
</reference>
<dbReference type="EMBL" id="JALJOV010000336">
    <property type="protein sequence ID" value="KAK9864583.1"/>
    <property type="molecule type" value="Genomic_DNA"/>
</dbReference>
<evidence type="ECO:0000256" key="4">
    <source>
        <dbReference type="HAMAP-Rule" id="MF_03004"/>
    </source>
</evidence>
<dbReference type="SMART" id="SM00088">
    <property type="entry name" value="PINT"/>
    <property type="match status" value="1"/>
</dbReference>
<dbReference type="GO" id="GO:0001732">
    <property type="term" value="P:formation of cytoplasmic translation initiation complex"/>
    <property type="evidence" value="ECO:0007669"/>
    <property type="project" value="UniProtKB-UniRule"/>
</dbReference>
<dbReference type="AlphaFoldDB" id="A0AAW1T6W1"/>
<comment type="caution">
    <text evidence="7">The sequence shown here is derived from an EMBL/GenBank/DDBJ whole genome shotgun (WGS) entry which is preliminary data.</text>
</comment>
<evidence type="ECO:0000256" key="3">
    <source>
        <dbReference type="ARBA" id="ARBA00022917"/>
    </source>
</evidence>
<gene>
    <name evidence="7" type="ORF">WJX84_002086</name>
</gene>
<evidence type="ECO:0000256" key="1">
    <source>
        <dbReference type="ARBA" id="ARBA00022490"/>
    </source>
</evidence>
<dbReference type="GO" id="GO:0071540">
    <property type="term" value="C:eukaryotic translation initiation factor 3 complex, eIF3e"/>
    <property type="evidence" value="ECO:0007669"/>
    <property type="project" value="UniProtKB-UniRule"/>
</dbReference>
<evidence type="ECO:0000256" key="5">
    <source>
        <dbReference type="PIRNR" id="PIRNR016255"/>
    </source>
</evidence>
<dbReference type="HAMAP" id="MF_03004">
    <property type="entry name" value="eIF3e"/>
    <property type="match status" value="1"/>
</dbReference>
<accession>A0AAW1T6W1</accession>
<dbReference type="Proteomes" id="UP001485043">
    <property type="component" value="Unassembled WGS sequence"/>
</dbReference>
<organism evidence="7 8">
    <name type="scientific">Apatococcus fuscideae</name>
    <dbReference type="NCBI Taxonomy" id="2026836"/>
    <lineage>
        <taxon>Eukaryota</taxon>
        <taxon>Viridiplantae</taxon>
        <taxon>Chlorophyta</taxon>
        <taxon>core chlorophytes</taxon>
        <taxon>Trebouxiophyceae</taxon>
        <taxon>Chlorellales</taxon>
        <taxon>Chlorellaceae</taxon>
        <taxon>Apatococcus</taxon>
    </lineage>
</organism>
<comment type="subcellular location">
    <subcellularLocation>
        <location evidence="4 5">Cytoplasm</location>
    </subcellularLocation>
</comment>
<keyword evidence="3 4" id="KW-0648">Protein biosynthesis</keyword>